<dbReference type="AlphaFoldDB" id="C6T5U5"/>
<dbReference type="EMBL" id="BT092809">
    <property type="protein sequence ID" value="ACU17134.1"/>
    <property type="molecule type" value="mRNA"/>
</dbReference>
<reference evidence="1" key="1">
    <citation type="submission" date="2009-08" db="EMBL/GenBank/DDBJ databases">
        <authorList>
            <person name="Cheung F."/>
            <person name="Xiao Y."/>
            <person name="Chan A."/>
            <person name="Moskal W."/>
            <person name="Town C.D."/>
        </authorList>
    </citation>
    <scope>NUCLEOTIDE SEQUENCE</scope>
</reference>
<sequence length="118" mass="13140">MSSKNWWTSAAVIGFDESADSRKARSPSFISSMPFKISTFSTCPSLLKKLNSAPSCCCNFLLSFAWPFAHTLLLSLPCLVEKQSSSARKTPNNYCICIEQVSNFWKGTLVYQVKLGKQ</sequence>
<protein>
    <submittedName>
        <fullName evidence="1">Uncharacterized protein</fullName>
    </submittedName>
</protein>
<evidence type="ECO:0000313" key="1">
    <source>
        <dbReference type="EMBL" id="ACU17134.1"/>
    </source>
</evidence>
<name>C6T5U5_SOYBN</name>
<proteinExistence type="evidence at transcript level"/>
<accession>C6T5U5</accession>
<organism evidence="1">
    <name type="scientific">Glycine max</name>
    <name type="common">Soybean</name>
    <name type="synonym">Glycine hispida</name>
    <dbReference type="NCBI Taxonomy" id="3847"/>
    <lineage>
        <taxon>Eukaryota</taxon>
        <taxon>Viridiplantae</taxon>
        <taxon>Streptophyta</taxon>
        <taxon>Embryophyta</taxon>
        <taxon>Tracheophyta</taxon>
        <taxon>Spermatophyta</taxon>
        <taxon>Magnoliopsida</taxon>
        <taxon>eudicotyledons</taxon>
        <taxon>Gunneridae</taxon>
        <taxon>Pentapetalae</taxon>
        <taxon>rosids</taxon>
        <taxon>fabids</taxon>
        <taxon>Fabales</taxon>
        <taxon>Fabaceae</taxon>
        <taxon>Papilionoideae</taxon>
        <taxon>50 kb inversion clade</taxon>
        <taxon>NPAAA clade</taxon>
        <taxon>indigoferoid/millettioid clade</taxon>
        <taxon>Phaseoleae</taxon>
        <taxon>Glycine</taxon>
        <taxon>Glycine subgen. Soja</taxon>
    </lineage>
</organism>